<dbReference type="Proteomes" id="UP000738431">
    <property type="component" value="Chromosome"/>
</dbReference>
<feature type="chain" id="PRO_5045308927" evidence="2">
    <location>
        <begin position="25"/>
        <end position="228"/>
    </location>
</feature>
<protein>
    <submittedName>
        <fullName evidence="3">Uncharacterized protein</fullName>
    </submittedName>
</protein>
<feature type="compositionally biased region" description="Low complexity" evidence="1">
    <location>
        <begin position="94"/>
        <end position="121"/>
    </location>
</feature>
<keyword evidence="4" id="KW-1185">Reference proteome</keyword>
<evidence type="ECO:0000313" key="3">
    <source>
        <dbReference type="EMBL" id="WRQ86437.1"/>
    </source>
</evidence>
<evidence type="ECO:0000256" key="1">
    <source>
        <dbReference type="SAM" id="MobiDB-lite"/>
    </source>
</evidence>
<accession>A0ABZ1C515</accession>
<dbReference type="EMBL" id="CP139781">
    <property type="protein sequence ID" value="WRQ86437.1"/>
    <property type="molecule type" value="Genomic_DNA"/>
</dbReference>
<feature type="signal peptide" evidence="2">
    <location>
        <begin position="1"/>
        <end position="24"/>
    </location>
</feature>
<name>A0ABZ1C515_9BACT</name>
<gene>
    <name evidence="3" type="ORF">K1X11_016600</name>
</gene>
<proteinExistence type="predicted"/>
<reference evidence="3 4" key="1">
    <citation type="submission" date="2021-08" db="EMBL/GenBank/DDBJ databases">
        <authorList>
            <person name="Zhang D."/>
            <person name="Zhang A."/>
            <person name="Wang L."/>
        </authorList>
    </citation>
    <scope>NUCLEOTIDE SEQUENCE [LARGE SCALE GENOMIC DNA]</scope>
    <source>
        <strain evidence="3 4">WL0086</strain>
    </source>
</reference>
<reference evidence="3 4" key="2">
    <citation type="submission" date="2023-12" db="EMBL/GenBank/DDBJ databases">
        <title>Description of an unclassified Opitutus bacterium of Verrucomicrobiota.</title>
        <authorList>
            <person name="Zhang D.-F."/>
        </authorList>
    </citation>
    <scope>NUCLEOTIDE SEQUENCE [LARGE SCALE GENOMIC DNA]</scope>
    <source>
        <strain evidence="3 4">WL0086</strain>
    </source>
</reference>
<keyword evidence="2" id="KW-0732">Signal</keyword>
<organism evidence="3 4">
    <name type="scientific">Actomonas aquatica</name>
    <dbReference type="NCBI Taxonomy" id="2866162"/>
    <lineage>
        <taxon>Bacteria</taxon>
        <taxon>Pseudomonadati</taxon>
        <taxon>Verrucomicrobiota</taxon>
        <taxon>Opitutia</taxon>
        <taxon>Opitutales</taxon>
        <taxon>Opitutaceae</taxon>
        <taxon>Actomonas</taxon>
    </lineage>
</organism>
<sequence>MTRLPRALVCSLAAVLLTASSALADLVPLNLRYPRLSLANGRVLKDATLRSFNREAGLIYVLEDHQLKPYPVALFPGFVTDRIDARAAEHPEPSAKSVPPASPAAPTNASAPQSQSQPPDYAAREEALRAAVATKAREAALRHLRYKLKLGSGYTTVTDVDLDLRAPEPVRGWSQRYRVEGDSFYSYYESVGGAFHRRSRGIEILLEAKSPTDIKVLEINTRWGSSWN</sequence>
<feature type="region of interest" description="Disordered" evidence="1">
    <location>
        <begin position="88"/>
        <end position="126"/>
    </location>
</feature>
<evidence type="ECO:0000313" key="4">
    <source>
        <dbReference type="Proteomes" id="UP000738431"/>
    </source>
</evidence>
<dbReference type="RefSeq" id="WP_221031359.1">
    <property type="nucleotide sequence ID" value="NZ_CP139781.1"/>
</dbReference>
<evidence type="ECO:0000256" key="2">
    <source>
        <dbReference type="SAM" id="SignalP"/>
    </source>
</evidence>